<gene>
    <name evidence="1" type="ORF">AN396_06255</name>
</gene>
<reference evidence="1" key="1">
    <citation type="submission" date="2016-08" db="EMBL/GenBank/DDBJ databases">
        <authorList>
            <person name="Ngugi D.K."/>
            <person name="Miyake S."/>
            <person name="Stingl U."/>
        </authorList>
    </citation>
    <scope>NUCLEOTIDE SEQUENCE</scope>
    <source>
        <strain evidence="1">SCG-B11WGA-EpuloA1</strain>
    </source>
</reference>
<protein>
    <submittedName>
        <fullName evidence="1">Uncharacterized protein</fullName>
    </submittedName>
</protein>
<comment type="caution">
    <text evidence="1">The sequence shown here is derived from an EMBL/GenBank/DDBJ whole genome shotgun (WGS) entry which is preliminary data.</text>
</comment>
<dbReference type="EMBL" id="LJDB01000052">
    <property type="protein sequence ID" value="ONI40407.1"/>
    <property type="molecule type" value="Genomic_DNA"/>
</dbReference>
<accession>A0ACC8XCJ9</accession>
<keyword evidence="2" id="KW-1185">Reference proteome</keyword>
<sequence length="299" mass="35668">MKKLLHFTTSIRCLQWFNNDWTEIEVFLKKHNLNGIEIGLYPEYSLQNIPKNIVEGMHLSFYPEWLELDQEPIIASYKLQYQKAKQLKSKYMVFHVSHVKPTDTFTWKFDYTDEVVVDATIDLLNNIFPEDEDGPMLLFENLWWPGLTFLNKTICQKLLDKVKYKNKGFVLDISHLILMNKNIDNEAKAYTFIKKVMNDLKELKSYFKVIHINKTLPKHYMSQNHSFKLENYKSAKDDFTRKKILLNHIKKLDPHVPFDSPLIKDIIKLVDPEFCVYEVNPQNIYELNYFIKTQNTFLK</sequence>
<name>A0ACC8XCJ9_9FIRM</name>
<proteinExistence type="predicted"/>
<evidence type="ECO:0000313" key="1">
    <source>
        <dbReference type="EMBL" id="ONI40407.1"/>
    </source>
</evidence>
<organism evidence="1 2">
    <name type="scientific">Candidatus Epulonipiscium fishelsonii</name>
    <dbReference type="NCBI Taxonomy" id="77094"/>
    <lineage>
        <taxon>Bacteria</taxon>
        <taxon>Bacillati</taxon>
        <taxon>Bacillota</taxon>
        <taxon>Clostridia</taxon>
        <taxon>Lachnospirales</taxon>
        <taxon>Lachnospiraceae</taxon>
        <taxon>Candidatus Epulonipiscium</taxon>
    </lineage>
</organism>
<dbReference type="Proteomes" id="UP000188605">
    <property type="component" value="Unassembled WGS sequence"/>
</dbReference>
<evidence type="ECO:0000313" key="2">
    <source>
        <dbReference type="Proteomes" id="UP000188605"/>
    </source>
</evidence>